<gene>
    <name evidence="2" type="ORF">S03H2_69928</name>
</gene>
<dbReference type="Gene3D" id="3.40.220.10">
    <property type="entry name" value="Leucine Aminopeptidase, subunit E, domain 1"/>
    <property type="match status" value="1"/>
</dbReference>
<dbReference type="AlphaFoldDB" id="X1L5E3"/>
<dbReference type="InterPro" id="IPR002589">
    <property type="entry name" value="Macro_dom"/>
</dbReference>
<evidence type="ECO:0000313" key="2">
    <source>
        <dbReference type="EMBL" id="GAI01101.1"/>
    </source>
</evidence>
<comment type="caution">
    <text evidence="2">The sequence shown here is derived from an EMBL/GenBank/DDBJ whole genome shotgun (WGS) entry which is preliminary data.</text>
</comment>
<name>X1L5E3_9ZZZZ</name>
<proteinExistence type="predicted"/>
<dbReference type="EMBL" id="BARU01046320">
    <property type="protein sequence ID" value="GAI01101.1"/>
    <property type="molecule type" value="Genomic_DNA"/>
</dbReference>
<feature type="non-terminal residue" evidence="2">
    <location>
        <position position="64"/>
    </location>
</feature>
<accession>X1L5E3</accession>
<dbReference type="PROSITE" id="PS51154">
    <property type="entry name" value="MACRO"/>
    <property type="match status" value="1"/>
</dbReference>
<organism evidence="2">
    <name type="scientific">marine sediment metagenome</name>
    <dbReference type="NCBI Taxonomy" id="412755"/>
    <lineage>
        <taxon>unclassified sequences</taxon>
        <taxon>metagenomes</taxon>
        <taxon>ecological metagenomes</taxon>
    </lineage>
</organism>
<sequence length="64" mass="6619">MEVAVNNTKLSIVWGDIVRRATDAVVNAANSSLMGGGGVDGAIHRAGGPAILEECKEIVSRQGR</sequence>
<dbReference type="SUPFAM" id="SSF52949">
    <property type="entry name" value="Macro domain-like"/>
    <property type="match status" value="1"/>
</dbReference>
<dbReference type="PANTHER" id="PTHR11106:SF27">
    <property type="entry name" value="MACRO DOMAIN-CONTAINING PROTEIN"/>
    <property type="match status" value="1"/>
</dbReference>
<feature type="domain" description="Macro" evidence="1">
    <location>
        <begin position="1"/>
        <end position="64"/>
    </location>
</feature>
<evidence type="ECO:0000259" key="1">
    <source>
        <dbReference type="PROSITE" id="PS51154"/>
    </source>
</evidence>
<dbReference type="PANTHER" id="PTHR11106">
    <property type="entry name" value="GANGLIOSIDE INDUCED DIFFERENTIATION ASSOCIATED PROTEIN 2-RELATED"/>
    <property type="match status" value="1"/>
</dbReference>
<protein>
    <recommendedName>
        <fullName evidence="1">Macro domain-containing protein</fullName>
    </recommendedName>
</protein>
<dbReference type="Pfam" id="PF01661">
    <property type="entry name" value="Macro"/>
    <property type="match status" value="1"/>
</dbReference>
<reference evidence="2" key="1">
    <citation type="journal article" date="2014" name="Front. Microbiol.">
        <title>High frequency of phylogenetically diverse reductive dehalogenase-homologous genes in deep subseafloor sedimentary metagenomes.</title>
        <authorList>
            <person name="Kawai M."/>
            <person name="Futagami T."/>
            <person name="Toyoda A."/>
            <person name="Takaki Y."/>
            <person name="Nishi S."/>
            <person name="Hori S."/>
            <person name="Arai W."/>
            <person name="Tsubouchi T."/>
            <person name="Morono Y."/>
            <person name="Uchiyama I."/>
            <person name="Ito T."/>
            <person name="Fujiyama A."/>
            <person name="Inagaki F."/>
            <person name="Takami H."/>
        </authorList>
    </citation>
    <scope>NUCLEOTIDE SEQUENCE</scope>
    <source>
        <strain evidence="2">Expedition CK06-06</strain>
    </source>
</reference>
<dbReference type="InterPro" id="IPR043472">
    <property type="entry name" value="Macro_dom-like"/>
</dbReference>